<keyword evidence="3" id="KW-1185">Reference proteome</keyword>
<reference evidence="2" key="1">
    <citation type="submission" date="2021-12" db="EMBL/GenBank/DDBJ databases">
        <title>Curvularia clavata genome.</title>
        <authorList>
            <person name="Cao Y."/>
        </authorList>
    </citation>
    <scope>NUCLEOTIDE SEQUENCE</scope>
    <source>
        <strain evidence="2">Yc1106</strain>
    </source>
</reference>
<evidence type="ECO:0000313" key="3">
    <source>
        <dbReference type="Proteomes" id="UP001056012"/>
    </source>
</evidence>
<dbReference type="SUPFAM" id="SSF49785">
    <property type="entry name" value="Galactose-binding domain-like"/>
    <property type="match status" value="1"/>
</dbReference>
<dbReference type="InterPro" id="IPR008979">
    <property type="entry name" value="Galactose-bd-like_sf"/>
</dbReference>
<dbReference type="EMBL" id="CP089275">
    <property type="protein sequence ID" value="USP75175.1"/>
    <property type="molecule type" value="Genomic_DNA"/>
</dbReference>
<sequence>MHPVQAFAALAMTGCAAALPQLLPLEEVAAIPGAPIEKAPLGEGAGTQVIPYTPDPVVSGTYASVLADPASASKKVERRGWDCSDQPLGKGPVPTPDTPEAFLAMDEISDAANNAPTPSGYALKFKNLKASNNAIGYLGYNTLDTYDTQACADFCTAKEGCSSFNIYFERDPSVVPADACPNPASTTVIKCVMWGSYIGASTAVNDGQWRNDFHVVIAGSNGYVDERVPTVPGYSGEYLNNVAINAPSDCNGDDTYMGYKLFNDGKPFDAQRCAAACEAESQYNIDHLNSRMLCKFFNTYVLNKNGEPQGQYCSMYTQKWDKTYAVNDGQWRGDDHYTIEYSYSFSNTADPGKPKLPCDVAAAKTAIISSSLQPFCSTLLGYTTPVSTVVQTQFTTVPASTQVSTLTPVTTTTTTTTLAPKKRDVSPETPAALATFAPTAISAACSLQATPVTETATTSTTTIATVSSGTTTTTTTLATSTMTVTSTATPAPTCTASGVNLIQNSGFENGMSSWNQAIYGANTAPTKWGTVGGGFNSGACYLLSSGSAGTGTTLTQSISGLTPGVTYTFTYMYHHTSSPASSINCGFPDQSFSSQSITGDSSTVGRWTGGPSVYGNVRNTFVAKSSSTTLHCTLISRGAVDIRIDDFRLAC</sequence>
<dbReference type="AlphaFoldDB" id="A0A9Q9DQK0"/>
<dbReference type="Proteomes" id="UP001056012">
    <property type="component" value="Chromosome 2"/>
</dbReference>
<dbReference type="PANTHER" id="PTHR36578">
    <property type="entry name" value="CHROMOSOME 15, WHOLE GENOME SHOTGUN SEQUENCE"/>
    <property type="match status" value="1"/>
</dbReference>
<keyword evidence="1" id="KW-0732">Signal</keyword>
<dbReference type="OrthoDB" id="271448at2759"/>
<name>A0A9Q9DQK0_CURCL</name>
<dbReference type="PANTHER" id="PTHR36578:SF2">
    <property type="entry name" value="PA14 DOMAIN-CONTAINING PROTEIN"/>
    <property type="match status" value="1"/>
</dbReference>
<organism evidence="2 3">
    <name type="scientific">Curvularia clavata</name>
    <dbReference type="NCBI Taxonomy" id="95742"/>
    <lineage>
        <taxon>Eukaryota</taxon>
        <taxon>Fungi</taxon>
        <taxon>Dikarya</taxon>
        <taxon>Ascomycota</taxon>
        <taxon>Pezizomycotina</taxon>
        <taxon>Dothideomycetes</taxon>
        <taxon>Pleosporomycetidae</taxon>
        <taxon>Pleosporales</taxon>
        <taxon>Pleosporineae</taxon>
        <taxon>Pleosporaceae</taxon>
        <taxon>Curvularia</taxon>
    </lineage>
</organism>
<gene>
    <name evidence="2" type="ORF">yc1106_02449</name>
</gene>
<feature type="chain" id="PRO_5040187996" evidence="1">
    <location>
        <begin position="19"/>
        <end position="651"/>
    </location>
</feature>
<evidence type="ECO:0000256" key="1">
    <source>
        <dbReference type="SAM" id="SignalP"/>
    </source>
</evidence>
<protein>
    <submittedName>
        <fullName evidence="2">Uncharacterized protein</fullName>
    </submittedName>
</protein>
<accession>A0A9Q9DQK0</accession>
<dbReference type="Gene3D" id="2.60.120.260">
    <property type="entry name" value="Galactose-binding domain-like"/>
    <property type="match status" value="1"/>
</dbReference>
<evidence type="ECO:0000313" key="2">
    <source>
        <dbReference type="EMBL" id="USP75175.1"/>
    </source>
</evidence>
<dbReference type="VEuPathDB" id="FungiDB:yc1106_02449"/>
<proteinExistence type="predicted"/>
<feature type="signal peptide" evidence="1">
    <location>
        <begin position="1"/>
        <end position="18"/>
    </location>
</feature>